<dbReference type="InterPro" id="IPR018108">
    <property type="entry name" value="MCP_transmembrane"/>
</dbReference>
<dbReference type="PANTHER" id="PTHR45624:SF9">
    <property type="entry name" value="CARRIER PROTEIN, PUTATIVE (AFU_ORTHOLOGUE AFUA_4G06390)-RELATED"/>
    <property type="match status" value="1"/>
</dbReference>
<dbReference type="Gene3D" id="1.50.40.10">
    <property type="entry name" value="Mitochondrial carrier domain"/>
    <property type="match status" value="1"/>
</dbReference>
<evidence type="ECO:0000256" key="10">
    <source>
        <dbReference type="PROSITE-ProRule" id="PRU00282"/>
    </source>
</evidence>
<evidence type="ECO:0000256" key="11">
    <source>
        <dbReference type="RuleBase" id="RU000488"/>
    </source>
</evidence>
<dbReference type="GO" id="GO:0022857">
    <property type="term" value="F:transmembrane transporter activity"/>
    <property type="evidence" value="ECO:0007669"/>
    <property type="project" value="TreeGrafter"/>
</dbReference>
<keyword evidence="9 10" id="KW-0472">Membrane</keyword>
<evidence type="ECO:0000256" key="7">
    <source>
        <dbReference type="ARBA" id="ARBA00022989"/>
    </source>
</evidence>
<dbReference type="OrthoDB" id="2382881at2759"/>
<evidence type="ECO:0000256" key="5">
    <source>
        <dbReference type="ARBA" id="ARBA00022737"/>
    </source>
</evidence>
<protein>
    <submittedName>
        <fullName evidence="13">Mitochondrial carrier</fullName>
    </submittedName>
</protein>
<dbReference type="PANTHER" id="PTHR45624">
    <property type="entry name" value="MITOCHONDRIAL BASIC AMINO ACIDS TRANSPORTER-RELATED"/>
    <property type="match status" value="1"/>
</dbReference>
<dbReference type="SUPFAM" id="SSF103506">
    <property type="entry name" value="Mitochondrial carrier"/>
    <property type="match status" value="1"/>
</dbReference>
<evidence type="ECO:0000256" key="1">
    <source>
        <dbReference type="ARBA" id="ARBA00004448"/>
    </source>
</evidence>
<gene>
    <name evidence="13" type="ORF">BJ508DRAFT_419557</name>
</gene>
<dbReference type="Pfam" id="PF00153">
    <property type="entry name" value="Mito_carr"/>
    <property type="match status" value="3"/>
</dbReference>
<dbReference type="PROSITE" id="PS50920">
    <property type="entry name" value="SOLCAR"/>
    <property type="match status" value="3"/>
</dbReference>
<keyword evidence="7" id="KW-1133">Transmembrane helix</keyword>
<reference evidence="13 14" key="1">
    <citation type="journal article" date="2018" name="Nat. Ecol. Evol.">
        <title>Pezizomycetes genomes reveal the molecular basis of ectomycorrhizal truffle lifestyle.</title>
        <authorList>
            <person name="Murat C."/>
            <person name="Payen T."/>
            <person name="Noel B."/>
            <person name="Kuo A."/>
            <person name="Morin E."/>
            <person name="Chen J."/>
            <person name="Kohler A."/>
            <person name="Krizsan K."/>
            <person name="Balestrini R."/>
            <person name="Da Silva C."/>
            <person name="Montanini B."/>
            <person name="Hainaut M."/>
            <person name="Levati E."/>
            <person name="Barry K.W."/>
            <person name="Belfiori B."/>
            <person name="Cichocki N."/>
            <person name="Clum A."/>
            <person name="Dockter R.B."/>
            <person name="Fauchery L."/>
            <person name="Guy J."/>
            <person name="Iotti M."/>
            <person name="Le Tacon F."/>
            <person name="Lindquist E.A."/>
            <person name="Lipzen A."/>
            <person name="Malagnac F."/>
            <person name="Mello A."/>
            <person name="Molinier V."/>
            <person name="Miyauchi S."/>
            <person name="Poulain J."/>
            <person name="Riccioni C."/>
            <person name="Rubini A."/>
            <person name="Sitrit Y."/>
            <person name="Splivallo R."/>
            <person name="Traeger S."/>
            <person name="Wang M."/>
            <person name="Zifcakova L."/>
            <person name="Wipf D."/>
            <person name="Zambonelli A."/>
            <person name="Paolocci F."/>
            <person name="Nowrousian M."/>
            <person name="Ottonello S."/>
            <person name="Baldrian P."/>
            <person name="Spatafora J.W."/>
            <person name="Henrissat B."/>
            <person name="Nagy L.G."/>
            <person name="Aury J.M."/>
            <person name="Wincker P."/>
            <person name="Grigoriev I.V."/>
            <person name="Bonfante P."/>
            <person name="Martin F.M."/>
        </authorList>
    </citation>
    <scope>NUCLEOTIDE SEQUENCE [LARGE SCALE GENOMIC DNA]</scope>
    <source>
        <strain evidence="13 14">RN42</strain>
    </source>
</reference>
<dbReference type="PRINTS" id="PR00926">
    <property type="entry name" value="MITOCARRIER"/>
</dbReference>
<proteinExistence type="inferred from homology"/>
<evidence type="ECO:0000313" key="14">
    <source>
        <dbReference type="Proteomes" id="UP000275078"/>
    </source>
</evidence>
<feature type="region of interest" description="Disordered" evidence="12">
    <location>
        <begin position="1"/>
        <end position="32"/>
    </location>
</feature>
<keyword evidence="6" id="KW-0999">Mitochondrion inner membrane</keyword>
<evidence type="ECO:0000256" key="2">
    <source>
        <dbReference type="ARBA" id="ARBA00006375"/>
    </source>
</evidence>
<dbReference type="GO" id="GO:0005743">
    <property type="term" value="C:mitochondrial inner membrane"/>
    <property type="evidence" value="ECO:0007669"/>
    <property type="project" value="UniProtKB-SubCell"/>
</dbReference>
<evidence type="ECO:0000313" key="13">
    <source>
        <dbReference type="EMBL" id="RPA72273.1"/>
    </source>
</evidence>
<dbReference type="EMBL" id="ML119869">
    <property type="protein sequence ID" value="RPA72273.1"/>
    <property type="molecule type" value="Genomic_DNA"/>
</dbReference>
<feature type="repeat" description="Solcar" evidence="10">
    <location>
        <begin position="163"/>
        <end position="264"/>
    </location>
</feature>
<comment type="subcellular location">
    <subcellularLocation>
        <location evidence="1">Mitochondrion inner membrane</location>
        <topology evidence="1">Multi-pass membrane protein</topology>
    </subcellularLocation>
</comment>
<sequence length="365" mass="39886">MSNSNAANNGDSRRDDASKPRTSGSGAGGAQPVKDIAGKVDFDNLTVSGMVKKYDIQLSAFSSSLISTLAAYPLDSIKTRLQTYKYKNLLACVKQTYKLEGAQGFWRGCLAPLASISIVRTVSFSGYTASKELYAPAFETVFGRNSIDHGEVQVDRGVLPRPASLLWWFMAGGTAGSIVSLIACPFELTKVGSQVELLLEKERLGLPASSKLENFKPKSTYQTAKGIVAFRGFRGLYSGLNLHMTRDTIGTGAYFTVYETVKHLLSKNGQDVSPMGIAVAGSLCGLVSWTIVYPFDVHKTQYQKAILAGRTDANGSIFATKFARETYRGLGVSVFRTMLVNSIFFSSYEFLKKHFELKRLAEEQE</sequence>
<feature type="repeat" description="Solcar" evidence="10">
    <location>
        <begin position="51"/>
        <end position="133"/>
    </location>
</feature>
<dbReference type="InterPro" id="IPR050567">
    <property type="entry name" value="Mitochondrial_Carrier"/>
</dbReference>
<evidence type="ECO:0000256" key="12">
    <source>
        <dbReference type="SAM" id="MobiDB-lite"/>
    </source>
</evidence>
<evidence type="ECO:0000256" key="9">
    <source>
        <dbReference type="ARBA" id="ARBA00023136"/>
    </source>
</evidence>
<evidence type="ECO:0000256" key="6">
    <source>
        <dbReference type="ARBA" id="ARBA00022792"/>
    </source>
</evidence>
<dbReference type="InterPro" id="IPR023395">
    <property type="entry name" value="MCP_dom_sf"/>
</dbReference>
<keyword evidence="4 10" id="KW-0812">Transmembrane</keyword>
<evidence type="ECO:0000256" key="4">
    <source>
        <dbReference type="ARBA" id="ARBA00022692"/>
    </source>
</evidence>
<dbReference type="STRING" id="1160509.A0A3N4HD98"/>
<feature type="repeat" description="Solcar" evidence="10">
    <location>
        <begin position="272"/>
        <end position="354"/>
    </location>
</feature>
<comment type="similarity">
    <text evidence="2 11">Belongs to the mitochondrial carrier (TC 2.A.29) family.</text>
</comment>
<organism evidence="13 14">
    <name type="scientific">Ascobolus immersus RN42</name>
    <dbReference type="NCBI Taxonomy" id="1160509"/>
    <lineage>
        <taxon>Eukaryota</taxon>
        <taxon>Fungi</taxon>
        <taxon>Dikarya</taxon>
        <taxon>Ascomycota</taxon>
        <taxon>Pezizomycotina</taxon>
        <taxon>Pezizomycetes</taxon>
        <taxon>Pezizales</taxon>
        <taxon>Ascobolaceae</taxon>
        <taxon>Ascobolus</taxon>
    </lineage>
</organism>
<evidence type="ECO:0000256" key="8">
    <source>
        <dbReference type="ARBA" id="ARBA00023128"/>
    </source>
</evidence>
<keyword evidence="3 11" id="KW-0813">Transport</keyword>
<keyword evidence="5" id="KW-0677">Repeat</keyword>
<evidence type="ECO:0000256" key="3">
    <source>
        <dbReference type="ARBA" id="ARBA00022448"/>
    </source>
</evidence>
<dbReference type="InterPro" id="IPR002067">
    <property type="entry name" value="MCP"/>
</dbReference>
<dbReference type="Proteomes" id="UP000275078">
    <property type="component" value="Unassembled WGS sequence"/>
</dbReference>
<accession>A0A3N4HD98</accession>
<keyword evidence="14" id="KW-1185">Reference proteome</keyword>
<dbReference type="AlphaFoldDB" id="A0A3N4HD98"/>
<keyword evidence="8" id="KW-0496">Mitochondrion</keyword>
<feature type="compositionally biased region" description="Polar residues" evidence="12">
    <location>
        <begin position="1"/>
        <end position="10"/>
    </location>
</feature>
<name>A0A3N4HD98_ASCIM</name>